<evidence type="ECO:0000256" key="3">
    <source>
        <dbReference type="ARBA" id="ARBA00022677"/>
    </source>
</evidence>
<reference evidence="4 5" key="2">
    <citation type="journal article" date="2019" name="G3 (Bethesda)">
        <title>Hybrid Assembly of the Genome of the Entomopathogenic Nematode Steinernema carpocapsae Identifies the X-Chromosome.</title>
        <authorList>
            <person name="Serra L."/>
            <person name="Macchietto M."/>
            <person name="Macias-Munoz A."/>
            <person name="McGill C.J."/>
            <person name="Rodriguez I.M."/>
            <person name="Rodriguez B."/>
            <person name="Murad R."/>
            <person name="Mortazavi A."/>
        </authorList>
    </citation>
    <scope>NUCLEOTIDE SEQUENCE [LARGE SCALE GENOMIC DNA]</scope>
    <source>
        <strain evidence="4 5">ALL</strain>
    </source>
</reference>
<comment type="subcellular location">
    <subcellularLocation>
        <location evidence="1">Lipid droplet</location>
    </subcellularLocation>
</comment>
<evidence type="ECO:0000256" key="1">
    <source>
        <dbReference type="ARBA" id="ARBA00004502"/>
    </source>
</evidence>
<dbReference type="AlphaFoldDB" id="A0A4U5PK96"/>
<dbReference type="Pfam" id="PF03036">
    <property type="entry name" value="Perilipin"/>
    <property type="match status" value="1"/>
</dbReference>
<dbReference type="EMBL" id="AZBU02000002">
    <property type="protein sequence ID" value="TKR96841.1"/>
    <property type="molecule type" value="Genomic_DNA"/>
</dbReference>
<reference evidence="4 5" key="1">
    <citation type="journal article" date="2015" name="Genome Biol.">
        <title>Comparative genomics of Steinernema reveals deeply conserved gene regulatory networks.</title>
        <authorList>
            <person name="Dillman A.R."/>
            <person name="Macchietto M."/>
            <person name="Porter C.F."/>
            <person name="Rogers A."/>
            <person name="Williams B."/>
            <person name="Antoshechkin I."/>
            <person name="Lee M.M."/>
            <person name="Goodwin Z."/>
            <person name="Lu X."/>
            <person name="Lewis E.E."/>
            <person name="Goodrich-Blair H."/>
            <person name="Stock S.P."/>
            <person name="Adams B.J."/>
            <person name="Sternberg P.W."/>
            <person name="Mortazavi A."/>
        </authorList>
    </citation>
    <scope>NUCLEOTIDE SEQUENCE [LARGE SCALE GENOMIC DNA]</scope>
    <source>
        <strain evidence="4 5">ALL</strain>
    </source>
</reference>
<dbReference type="Proteomes" id="UP000298663">
    <property type="component" value="Unassembled WGS sequence"/>
</dbReference>
<protein>
    <submittedName>
        <fullName evidence="4">Uncharacterized protein</fullName>
    </submittedName>
</protein>
<name>A0A4U5PK96_STECR</name>
<comment type="similarity">
    <text evidence="2">Belongs to the perilipin family.</text>
</comment>
<evidence type="ECO:0000313" key="5">
    <source>
        <dbReference type="Proteomes" id="UP000298663"/>
    </source>
</evidence>
<accession>A0A4U5PK96</accession>
<dbReference type="InterPro" id="IPR004279">
    <property type="entry name" value="Perilipin"/>
</dbReference>
<dbReference type="OrthoDB" id="5869556at2759"/>
<sequence length="393" mass="43593">MPNPGVADDHHCVVIRQEPLRDYQEQLHDRSGTVENVTVGVTNRVYPLYSHYYAPAEAQVTNFYNQSKDSLDFGQTKIYDLGVNGTNDVVNKAKNAAVVTGTLSLGAFVVATQMSLALGLAGTNVLLDSVIATKRAGGQVVHSVVATEQALQRRILAALENAQRIAMIPLDKASEHANSLIDVANGIVDRFLGPPEEVDPQGASIKDRVVRLSKRIIGLISQRAQHDFVDPLQRQIFTTLDSLNKNVDLLEYVRAKQTWAVEKAEEISNSLAETRQWVQNEAKKFNVSPEEILLNQIKQSSSKLSVKLSEFKNKGTEIVGEDVASKIDSTVAFFQGLDANFAEANNIYQVRDDLINETKQRLHDIQEWTNAWMVRINHAESQNASDADSERED</sequence>
<keyword evidence="5" id="KW-1185">Reference proteome</keyword>
<keyword evidence="3" id="KW-0551">Lipid droplet</keyword>
<comment type="caution">
    <text evidence="4">The sequence shown here is derived from an EMBL/GenBank/DDBJ whole genome shotgun (WGS) entry which is preliminary data.</text>
</comment>
<organism evidence="4 5">
    <name type="scientific">Steinernema carpocapsae</name>
    <name type="common">Entomopathogenic nematode</name>
    <dbReference type="NCBI Taxonomy" id="34508"/>
    <lineage>
        <taxon>Eukaryota</taxon>
        <taxon>Metazoa</taxon>
        <taxon>Ecdysozoa</taxon>
        <taxon>Nematoda</taxon>
        <taxon>Chromadorea</taxon>
        <taxon>Rhabditida</taxon>
        <taxon>Tylenchina</taxon>
        <taxon>Panagrolaimomorpha</taxon>
        <taxon>Strongyloidoidea</taxon>
        <taxon>Steinernematidae</taxon>
        <taxon>Steinernema</taxon>
    </lineage>
</organism>
<dbReference type="GO" id="GO:0005811">
    <property type="term" value="C:lipid droplet"/>
    <property type="evidence" value="ECO:0007669"/>
    <property type="project" value="UniProtKB-SubCell"/>
</dbReference>
<gene>
    <name evidence="4" type="ORF">L596_010801</name>
</gene>
<evidence type="ECO:0000256" key="2">
    <source>
        <dbReference type="ARBA" id="ARBA00006311"/>
    </source>
</evidence>
<evidence type="ECO:0000313" key="4">
    <source>
        <dbReference type="EMBL" id="TKR96841.1"/>
    </source>
</evidence>
<proteinExistence type="inferred from homology"/>